<evidence type="ECO:0000313" key="1">
    <source>
        <dbReference type="EMBL" id="KAK1374321.1"/>
    </source>
</evidence>
<accession>A0AAD8HX39</accession>
<keyword evidence="2" id="KW-1185">Reference proteome</keyword>
<sequence>MEIYDTSRNIGIYEPMHQMSMWVDMKSNGFLNTSTSMLVEVETKLDNQSEDTSHETLGHSNKCIDFNGTSPKILCNYPCVFPAIYNFGDSNSDTGGISAAFLPIPNPDVEVS</sequence>
<dbReference type="EMBL" id="JAUIZM010000007">
    <property type="protein sequence ID" value="KAK1374321.1"/>
    <property type="molecule type" value="Genomic_DNA"/>
</dbReference>
<proteinExistence type="predicted"/>
<protein>
    <submittedName>
        <fullName evidence="1">Uncharacterized protein</fullName>
    </submittedName>
</protein>
<comment type="caution">
    <text evidence="1">The sequence shown here is derived from an EMBL/GenBank/DDBJ whole genome shotgun (WGS) entry which is preliminary data.</text>
</comment>
<dbReference type="Proteomes" id="UP001237642">
    <property type="component" value="Unassembled WGS sequence"/>
</dbReference>
<reference evidence="1" key="1">
    <citation type="submission" date="2023-02" db="EMBL/GenBank/DDBJ databases">
        <title>Genome of toxic invasive species Heracleum sosnowskyi carries increased number of genes despite the absence of recent whole-genome duplications.</title>
        <authorList>
            <person name="Schelkunov M."/>
            <person name="Shtratnikova V."/>
            <person name="Makarenko M."/>
            <person name="Klepikova A."/>
            <person name="Omelchenko D."/>
            <person name="Novikova G."/>
            <person name="Obukhova E."/>
            <person name="Bogdanov V."/>
            <person name="Penin A."/>
            <person name="Logacheva M."/>
        </authorList>
    </citation>
    <scope>NUCLEOTIDE SEQUENCE</scope>
    <source>
        <strain evidence="1">Hsosn_3</strain>
        <tissue evidence="1">Leaf</tissue>
    </source>
</reference>
<dbReference type="AlphaFoldDB" id="A0AAD8HX39"/>
<name>A0AAD8HX39_9APIA</name>
<reference evidence="1" key="2">
    <citation type="submission" date="2023-05" db="EMBL/GenBank/DDBJ databases">
        <authorList>
            <person name="Schelkunov M.I."/>
        </authorList>
    </citation>
    <scope>NUCLEOTIDE SEQUENCE</scope>
    <source>
        <strain evidence="1">Hsosn_3</strain>
        <tissue evidence="1">Leaf</tissue>
    </source>
</reference>
<organism evidence="1 2">
    <name type="scientific">Heracleum sosnowskyi</name>
    <dbReference type="NCBI Taxonomy" id="360622"/>
    <lineage>
        <taxon>Eukaryota</taxon>
        <taxon>Viridiplantae</taxon>
        <taxon>Streptophyta</taxon>
        <taxon>Embryophyta</taxon>
        <taxon>Tracheophyta</taxon>
        <taxon>Spermatophyta</taxon>
        <taxon>Magnoliopsida</taxon>
        <taxon>eudicotyledons</taxon>
        <taxon>Gunneridae</taxon>
        <taxon>Pentapetalae</taxon>
        <taxon>asterids</taxon>
        <taxon>campanulids</taxon>
        <taxon>Apiales</taxon>
        <taxon>Apiaceae</taxon>
        <taxon>Apioideae</taxon>
        <taxon>apioid superclade</taxon>
        <taxon>Tordylieae</taxon>
        <taxon>Tordyliinae</taxon>
        <taxon>Heracleum</taxon>
    </lineage>
</organism>
<gene>
    <name evidence="1" type="ORF">POM88_030514</name>
</gene>
<evidence type="ECO:0000313" key="2">
    <source>
        <dbReference type="Proteomes" id="UP001237642"/>
    </source>
</evidence>